<sequence length="207" mass="23592">MRIQKDFYARDAITVSRELLGKVLVRNINGITFKGKIVETEAYIGAIDKASHAYGGRMTERVKPLYGPPGIVYVFSIYGMYNCFNIITKEEGTAEGVLIRGIEPLEGLEEMAKRRFDKDIDTLTKTQRKSLTNGPSKLCIAFSIDKNDNWVDMTKSESIYLEEAKEAKVLSDEEIVETTRIGIDYAEEAVHFPWRFYLKGNDWVSKK</sequence>
<dbReference type="InterPro" id="IPR003180">
    <property type="entry name" value="MPG"/>
</dbReference>
<keyword evidence="3 5" id="KW-0378">Hydrolase</keyword>
<dbReference type="CDD" id="cd00540">
    <property type="entry name" value="AAG"/>
    <property type="match status" value="1"/>
</dbReference>
<evidence type="ECO:0000256" key="4">
    <source>
        <dbReference type="ARBA" id="ARBA00023204"/>
    </source>
</evidence>
<evidence type="ECO:0000256" key="3">
    <source>
        <dbReference type="ARBA" id="ARBA00022801"/>
    </source>
</evidence>
<dbReference type="HAMAP" id="MF_00527">
    <property type="entry name" value="3MGH"/>
    <property type="match status" value="1"/>
</dbReference>
<keyword evidence="4 5" id="KW-0234">DNA repair</keyword>
<evidence type="ECO:0000256" key="5">
    <source>
        <dbReference type="HAMAP-Rule" id="MF_00527"/>
    </source>
</evidence>
<evidence type="ECO:0000313" key="7">
    <source>
        <dbReference type="Proteomes" id="UP000286268"/>
    </source>
</evidence>
<keyword evidence="2 5" id="KW-0227">DNA damage</keyword>
<dbReference type="OrthoDB" id="9794313at2"/>
<dbReference type="NCBIfam" id="NF002001">
    <property type="entry name" value="PRK00802.1-1"/>
    <property type="match status" value="1"/>
</dbReference>
<gene>
    <name evidence="6" type="ORF">C1I91_02480</name>
</gene>
<dbReference type="RefSeq" id="WP_128211072.1">
    <property type="nucleotide sequence ID" value="NZ_CP025746.1"/>
</dbReference>
<dbReference type="InterPro" id="IPR011034">
    <property type="entry name" value="Formyl_transferase-like_C_sf"/>
</dbReference>
<evidence type="ECO:0000256" key="1">
    <source>
        <dbReference type="ARBA" id="ARBA00009232"/>
    </source>
</evidence>
<dbReference type="FunFam" id="3.10.300.10:FF:000001">
    <property type="entry name" value="Putative 3-methyladenine DNA glycosylase"/>
    <property type="match status" value="1"/>
</dbReference>
<dbReference type="InterPro" id="IPR036995">
    <property type="entry name" value="MPG_sf"/>
</dbReference>
<protein>
    <recommendedName>
        <fullName evidence="5">Putative 3-methyladenine DNA glycosylase</fullName>
        <ecNumber evidence="5">3.2.2.-</ecNumber>
    </recommendedName>
</protein>
<dbReference type="AlphaFoldDB" id="A0A410DNF7"/>
<evidence type="ECO:0000313" key="6">
    <source>
        <dbReference type="EMBL" id="QAA30621.1"/>
    </source>
</evidence>
<accession>A0A410DNF7</accession>
<dbReference type="NCBIfam" id="TIGR00567">
    <property type="entry name" value="3mg"/>
    <property type="match status" value="1"/>
</dbReference>
<dbReference type="EMBL" id="CP025746">
    <property type="protein sequence ID" value="QAA30621.1"/>
    <property type="molecule type" value="Genomic_DNA"/>
</dbReference>
<dbReference type="Pfam" id="PF02245">
    <property type="entry name" value="Pur_DNA_glyco"/>
    <property type="match status" value="1"/>
</dbReference>
<dbReference type="PANTHER" id="PTHR10429:SF0">
    <property type="entry name" value="DNA-3-METHYLADENINE GLYCOSYLASE"/>
    <property type="match status" value="1"/>
</dbReference>
<dbReference type="GO" id="GO:0006284">
    <property type="term" value="P:base-excision repair"/>
    <property type="evidence" value="ECO:0007669"/>
    <property type="project" value="InterPro"/>
</dbReference>
<organism evidence="6 7">
    <name type="scientific">Clostridium manihotivorum</name>
    <dbReference type="NCBI Taxonomy" id="2320868"/>
    <lineage>
        <taxon>Bacteria</taxon>
        <taxon>Bacillati</taxon>
        <taxon>Bacillota</taxon>
        <taxon>Clostridia</taxon>
        <taxon>Eubacteriales</taxon>
        <taxon>Clostridiaceae</taxon>
        <taxon>Clostridium</taxon>
    </lineage>
</organism>
<dbReference type="EC" id="3.2.2.-" evidence="5"/>
<dbReference type="GO" id="GO:0003677">
    <property type="term" value="F:DNA binding"/>
    <property type="evidence" value="ECO:0007669"/>
    <property type="project" value="InterPro"/>
</dbReference>
<evidence type="ECO:0000256" key="2">
    <source>
        <dbReference type="ARBA" id="ARBA00022763"/>
    </source>
</evidence>
<keyword evidence="7" id="KW-1185">Reference proteome</keyword>
<dbReference type="PANTHER" id="PTHR10429">
    <property type="entry name" value="DNA-3-METHYLADENINE GLYCOSYLASE"/>
    <property type="match status" value="1"/>
</dbReference>
<dbReference type="SUPFAM" id="SSF50486">
    <property type="entry name" value="FMT C-terminal domain-like"/>
    <property type="match status" value="1"/>
</dbReference>
<proteinExistence type="inferred from homology"/>
<dbReference type="Gene3D" id="3.10.300.10">
    <property type="entry name" value="Methylpurine-DNA glycosylase (MPG)"/>
    <property type="match status" value="1"/>
</dbReference>
<comment type="similarity">
    <text evidence="1 5">Belongs to the DNA glycosylase MPG family.</text>
</comment>
<name>A0A410DNF7_9CLOT</name>
<dbReference type="Proteomes" id="UP000286268">
    <property type="component" value="Chromosome"/>
</dbReference>
<dbReference type="KEGG" id="cmah:C1I91_02480"/>
<reference evidence="6 7" key="1">
    <citation type="submission" date="2018-01" db="EMBL/GenBank/DDBJ databases">
        <title>Genome Sequencing and Assembly of Anaerobacter polyendosporus strain CT4.</title>
        <authorList>
            <person name="Tachaapaikoon C."/>
            <person name="Sutheeworapong S."/>
            <person name="Jenjaroenpun P."/>
            <person name="Wongsurawat T."/>
            <person name="Nookeaw I."/>
            <person name="Cheawchanlertfa P."/>
            <person name="Kosugi A."/>
            <person name="Cheevadhanarak S."/>
            <person name="Ratanakhanokchai K."/>
        </authorList>
    </citation>
    <scope>NUCLEOTIDE SEQUENCE [LARGE SCALE GENOMIC DNA]</scope>
    <source>
        <strain evidence="6 7">CT4</strain>
    </source>
</reference>
<dbReference type="GO" id="GO:0003905">
    <property type="term" value="F:alkylbase DNA N-glycosylase activity"/>
    <property type="evidence" value="ECO:0007669"/>
    <property type="project" value="InterPro"/>
</dbReference>